<keyword evidence="8 19" id="KW-0169">Cobalamin biosynthesis</keyword>
<keyword evidence="11 19" id="KW-0460">Magnesium</keyword>
<feature type="transmembrane region" description="Helical" evidence="19">
    <location>
        <begin position="66"/>
        <end position="83"/>
    </location>
</feature>
<evidence type="ECO:0000313" key="21">
    <source>
        <dbReference type="Proteomes" id="UP001596395"/>
    </source>
</evidence>
<reference evidence="20 21" key="1">
    <citation type="journal article" date="2019" name="Int. J. Syst. Evol. Microbiol.">
        <title>The Global Catalogue of Microorganisms (GCM) 10K type strain sequencing project: providing services to taxonomists for standard genome sequencing and annotation.</title>
        <authorList>
            <consortium name="The Broad Institute Genomics Platform"/>
            <consortium name="The Broad Institute Genome Sequencing Center for Infectious Disease"/>
            <person name="Wu L."/>
            <person name="Ma J."/>
        </authorList>
    </citation>
    <scope>NUCLEOTIDE SEQUENCE [LARGE SCALE GENOMIC DNA]</scope>
    <source>
        <strain evidence="20 21">GX26</strain>
    </source>
</reference>
<evidence type="ECO:0000313" key="20">
    <source>
        <dbReference type="EMBL" id="MFC6951778.1"/>
    </source>
</evidence>
<dbReference type="InterPro" id="IPR003805">
    <property type="entry name" value="CobS"/>
</dbReference>
<evidence type="ECO:0000256" key="17">
    <source>
        <dbReference type="ARBA" id="ARBA00048623"/>
    </source>
</evidence>
<dbReference type="GO" id="GO:0008818">
    <property type="term" value="F:cobalamin 5'-phosphate synthase activity"/>
    <property type="evidence" value="ECO:0007669"/>
    <property type="project" value="UniProtKB-UniRule"/>
</dbReference>
<comment type="similarity">
    <text evidence="4 19">Belongs to the CobS family.</text>
</comment>
<feature type="transmembrane region" description="Helical" evidence="19">
    <location>
        <begin position="216"/>
        <end position="239"/>
    </location>
</feature>
<gene>
    <name evidence="19" type="primary">cobS</name>
    <name evidence="20" type="ORF">ACFQGB_02775</name>
</gene>
<evidence type="ECO:0000256" key="8">
    <source>
        <dbReference type="ARBA" id="ARBA00022573"/>
    </source>
</evidence>
<dbReference type="GO" id="GO:0009236">
    <property type="term" value="P:cobalamin biosynthetic process"/>
    <property type="evidence" value="ECO:0007669"/>
    <property type="project" value="UniProtKB-UniRule"/>
</dbReference>
<evidence type="ECO:0000256" key="1">
    <source>
        <dbReference type="ARBA" id="ARBA00001946"/>
    </source>
</evidence>
<evidence type="ECO:0000256" key="5">
    <source>
        <dbReference type="ARBA" id="ARBA00013200"/>
    </source>
</evidence>
<comment type="catalytic activity">
    <reaction evidence="18 19">
        <text>alpha-ribazole 5'-phosphate + adenosylcob(III)inamide-GDP = adenosylcob(III)alamin 5'-phosphate + GMP + H(+)</text>
        <dbReference type="Rhea" id="RHEA:23560"/>
        <dbReference type="ChEBI" id="CHEBI:15378"/>
        <dbReference type="ChEBI" id="CHEBI:57918"/>
        <dbReference type="ChEBI" id="CHEBI:58115"/>
        <dbReference type="ChEBI" id="CHEBI:60487"/>
        <dbReference type="ChEBI" id="CHEBI:60493"/>
        <dbReference type="EC" id="2.7.8.26"/>
    </reaction>
</comment>
<evidence type="ECO:0000256" key="6">
    <source>
        <dbReference type="ARBA" id="ARBA00015850"/>
    </source>
</evidence>
<protein>
    <recommendedName>
        <fullName evidence="6 19">Adenosylcobinamide-GDP ribazoletransferase</fullName>
        <ecNumber evidence="5 19">2.7.8.26</ecNumber>
    </recommendedName>
    <alternativeName>
        <fullName evidence="16 19">Cobalamin synthase</fullName>
    </alternativeName>
    <alternativeName>
        <fullName evidence="15 19">Cobalamin-5'-phosphate synthase</fullName>
    </alternativeName>
</protein>
<keyword evidence="13 19" id="KW-0472">Membrane</keyword>
<keyword evidence="10 19" id="KW-0812">Transmembrane</keyword>
<keyword evidence="9 19" id="KW-0808">Transferase</keyword>
<evidence type="ECO:0000256" key="13">
    <source>
        <dbReference type="ARBA" id="ARBA00023136"/>
    </source>
</evidence>
<comment type="cofactor">
    <cofactor evidence="1 19">
        <name>Mg(2+)</name>
        <dbReference type="ChEBI" id="CHEBI:18420"/>
    </cofactor>
</comment>
<dbReference type="Pfam" id="PF02654">
    <property type="entry name" value="CobS"/>
    <property type="match status" value="1"/>
</dbReference>
<proteinExistence type="inferred from homology"/>
<evidence type="ECO:0000256" key="11">
    <source>
        <dbReference type="ARBA" id="ARBA00022842"/>
    </source>
</evidence>
<evidence type="ECO:0000256" key="14">
    <source>
        <dbReference type="ARBA" id="ARBA00025228"/>
    </source>
</evidence>
<dbReference type="PANTHER" id="PTHR34148:SF1">
    <property type="entry name" value="ADENOSYLCOBINAMIDE-GDP RIBAZOLETRANSFERASE"/>
    <property type="match status" value="1"/>
</dbReference>
<sequence length="274" mass="25781">MTGRVRGALAAAAGALGFLTRVPVGRDGDAWAAFTAAPAAAVVPGYVVGALAAVVVAAPLAVASDLPVASVAFAYVLAVYALVGVNNLDGVADCGDAMVVHGDRDRRREVLADTTTGVGALAAVSLVVAGLALGAVAVAGTAPFVAVAVVLAAEVGARVGLAALAAFGSAPHDGLGSAITEGAGVGTAVLALALAGPAVAWPLLAAGSTLAGAASGAVAVAAAGAFAGALAGTAVVGAWATRRLGGPNGDVFGAATEVARVLGLHAGVLAWTLS</sequence>
<accession>A0ABD5VBA7</accession>
<dbReference type="GO" id="GO:0005886">
    <property type="term" value="C:plasma membrane"/>
    <property type="evidence" value="ECO:0007669"/>
    <property type="project" value="UniProtKB-SubCell"/>
</dbReference>
<dbReference type="GO" id="GO:0051073">
    <property type="term" value="F:adenosylcobinamide-GDP ribazoletransferase activity"/>
    <property type="evidence" value="ECO:0007669"/>
    <property type="project" value="UniProtKB-UniRule"/>
</dbReference>
<keyword evidence="21" id="KW-1185">Reference proteome</keyword>
<feature type="transmembrane region" description="Helical" evidence="19">
    <location>
        <begin position="118"/>
        <end position="138"/>
    </location>
</feature>
<evidence type="ECO:0000256" key="9">
    <source>
        <dbReference type="ARBA" id="ARBA00022679"/>
    </source>
</evidence>
<evidence type="ECO:0000256" key="12">
    <source>
        <dbReference type="ARBA" id="ARBA00022989"/>
    </source>
</evidence>
<evidence type="ECO:0000256" key="4">
    <source>
        <dbReference type="ARBA" id="ARBA00010561"/>
    </source>
</evidence>
<evidence type="ECO:0000256" key="2">
    <source>
        <dbReference type="ARBA" id="ARBA00004651"/>
    </source>
</evidence>
<evidence type="ECO:0000256" key="16">
    <source>
        <dbReference type="ARBA" id="ARBA00032853"/>
    </source>
</evidence>
<feature type="transmembrane region" description="Helical" evidence="19">
    <location>
        <begin position="145"/>
        <end position="170"/>
    </location>
</feature>
<evidence type="ECO:0000256" key="10">
    <source>
        <dbReference type="ARBA" id="ARBA00022692"/>
    </source>
</evidence>
<keyword evidence="7 19" id="KW-1003">Cell membrane</keyword>
<feature type="transmembrane region" description="Helical" evidence="19">
    <location>
        <begin position="36"/>
        <end position="59"/>
    </location>
</feature>
<dbReference type="AlphaFoldDB" id="A0ABD5VBA7"/>
<dbReference type="EMBL" id="JBHSXN010000001">
    <property type="protein sequence ID" value="MFC6951778.1"/>
    <property type="molecule type" value="Genomic_DNA"/>
</dbReference>
<evidence type="ECO:0000256" key="19">
    <source>
        <dbReference type="HAMAP-Rule" id="MF_00719"/>
    </source>
</evidence>
<comment type="subcellular location">
    <subcellularLocation>
        <location evidence="2 19">Cell membrane</location>
        <topology evidence="2 19">Multi-pass membrane protein</topology>
    </subcellularLocation>
</comment>
<comment type="catalytic activity">
    <reaction evidence="17 19">
        <text>alpha-ribazole + adenosylcob(III)inamide-GDP = adenosylcob(III)alamin + GMP + H(+)</text>
        <dbReference type="Rhea" id="RHEA:16049"/>
        <dbReference type="ChEBI" id="CHEBI:10329"/>
        <dbReference type="ChEBI" id="CHEBI:15378"/>
        <dbReference type="ChEBI" id="CHEBI:18408"/>
        <dbReference type="ChEBI" id="CHEBI:58115"/>
        <dbReference type="ChEBI" id="CHEBI:60487"/>
        <dbReference type="EC" id="2.7.8.26"/>
    </reaction>
</comment>
<comment type="function">
    <text evidence="14 19">Joins adenosylcobinamide-GDP and alpha-ribazole to generate adenosylcobalamin (Ado-cobalamin). Also synthesizes adenosylcobalamin 5'-phosphate from adenosylcobinamide-GDP and alpha-ribazole 5'-phosphate.</text>
</comment>
<evidence type="ECO:0000256" key="18">
    <source>
        <dbReference type="ARBA" id="ARBA00049504"/>
    </source>
</evidence>
<dbReference type="HAMAP" id="MF_00719">
    <property type="entry name" value="CobS"/>
    <property type="match status" value="1"/>
</dbReference>
<dbReference type="RefSeq" id="WP_336348792.1">
    <property type="nucleotide sequence ID" value="NZ_JAZAQL010000001.1"/>
</dbReference>
<dbReference type="PANTHER" id="PTHR34148">
    <property type="entry name" value="ADENOSYLCOBINAMIDE-GDP RIBAZOLETRANSFERASE"/>
    <property type="match status" value="1"/>
</dbReference>
<evidence type="ECO:0000256" key="15">
    <source>
        <dbReference type="ARBA" id="ARBA00032605"/>
    </source>
</evidence>
<organism evidence="20 21">
    <name type="scientific">Halorubellus litoreus</name>
    <dbReference type="NCBI Taxonomy" id="755308"/>
    <lineage>
        <taxon>Archaea</taxon>
        <taxon>Methanobacteriati</taxon>
        <taxon>Methanobacteriota</taxon>
        <taxon>Stenosarchaea group</taxon>
        <taxon>Halobacteria</taxon>
        <taxon>Halobacteriales</taxon>
        <taxon>Halorubellaceae</taxon>
        <taxon>Halorubellus</taxon>
    </lineage>
</organism>
<comment type="caution">
    <text evidence="20">The sequence shown here is derived from an EMBL/GenBank/DDBJ whole genome shotgun (WGS) entry which is preliminary data.</text>
</comment>
<comment type="pathway">
    <text evidence="3 19">Cofactor biosynthesis; adenosylcobalamin biosynthesis; adenosylcobalamin from cob(II)yrinate a,c-diamide: step 7/7.</text>
</comment>
<evidence type="ECO:0000256" key="7">
    <source>
        <dbReference type="ARBA" id="ARBA00022475"/>
    </source>
</evidence>
<feature type="transmembrane region" description="Helical" evidence="19">
    <location>
        <begin position="182"/>
        <end position="204"/>
    </location>
</feature>
<keyword evidence="12 19" id="KW-1133">Transmembrane helix</keyword>
<dbReference type="Proteomes" id="UP001596395">
    <property type="component" value="Unassembled WGS sequence"/>
</dbReference>
<evidence type="ECO:0000256" key="3">
    <source>
        <dbReference type="ARBA" id="ARBA00004663"/>
    </source>
</evidence>
<name>A0ABD5VBA7_9EURY</name>
<dbReference type="EC" id="2.7.8.26" evidence="5 19"/>